<proteinExistence type="predicted"/>
<keyword evidence="2" id="KW-1003">Cell membrane</keyword>
<dbReference type="PIRSF" id="PIRSF035875">
    <property type="entry name" value="RNase_BN"/>
    <property type="match status" value="1"/>
</dbReference>
<feature type="transmembrane region" description="Helical" evidence="6">
    <location>
        <begin position="135"/>
        <end position="159"/>
    </location>
</feature>
<gene>
    <name evidence="7" type="ORF">A9Q84_08645</name>
</gene>
<dbReference type="AlphaFoldDB" id="A0A1Y5FC30"/>
<evidence type="ECO:0000256" key="4">
    <source>
        <dbReference type="ARBA" id="ARBA00022989"/>
    </source>
</evidence>
<dbReference type="GO" id="GO:0005886">
    <property type="term" value="C:plasma membrane"/>
    <property type="evidence" value="ECO:0007669"/>
    <property type="project" value="UniProtKB-SubCell"/>
</dbReference>
<feature type="transmembrane region" description="Helical" evidence="6">
    <location>
        <begin position="29"/>
        <end position="51"/>
    </location>
</feature>
<reference evidence="8" key="1">
    <citation type="journal article" date="2017" name="Proc. Natl. Acad. Sci. U.S.A.">
        <title>Simulation of Deepwater Horizon oil plume reveals substrate specialization within a complex community of hydrocarbon-degraders.</title>
        <authorList>
            <person name="Hu P."/>
            <person name="Dubinsky E.A."/>
            <person name="Probst A.J."/>
            <person name="Wang J."/>
            <person name="Sieber C.M.K."/>
            <person name="Tom L.M."/>
            <person name="Gardinali P."/>
            <person name="Banfield J.F."/>
            <person name="Atlas R.M."/>
            <person name="Andersen G.L."/>
        </authorList>
    </citation>
    <scope>NUCLEOTIDE SEQUENCE [LARGE SCALE GENOMIC DNA]</scope>
</reference>
<evidence type="ECO:0000313" key="7">
    <source>
        <dbReference type="EMBL" id="OUR96410.1"/>
    </source>
</evidence>
<evidence type="ECO:0000256" key="5">
    <source>
        <dbReference type="ARBA" id="ARBA00023136"/>
    </source>
</evidence>
<feature type="transmembrane region" description="Helical" evidence="6">
    <location>
        <begin position="229"/>
        <end position="252"/>
    </location>
</feature>
<dbReference type="InterPro" id="IPR017039">
    <property type="entry name" value="Virul_fac_BrkB"/>
</dbReference>
<dbReference type="PANTHER" id="PTHR30213">
    <property type="entry name" value="INNER MEMBRANE PROTEIN YHJD"/>
    <property type="match status" value="1"/>
</dbReference>
<comment type="subcellular location">
    <subcellularLocation>
        <location evidence="1">Cell membrane</location>
        <topology evidence="1">Multi-pass membrane protein</topology>
    </subcellularLocation>
</comment>
<accession>A0A1Y5FC30</accession>
<keyword evidence="3 6" id="KW-0812">Transmembrane</keyword>
<dbReference type="Proteomes" id="UP000196531">
    <property type="component" value="Unassembled WGS sequence"/>
</dbReference>
<keyword evidence="5 6" id="KW-0472">Membrane</keyword>
<dbReference type="EMBL" id="MAAO01000006">
    <property type="protein sequence ID" value="OUR96410.1"/>
    <property type="molecule type" value="Genomic_DNA"/>
</dbReference>
<name>A0A1Y5FC30_9BACT</name>
<evidence type="ECO:0000313" key="8">
    <source>
        <dbReference type="Proteomes" id="UP000196531"/>
    </source>
</evidence>
<evidence type="ECO:0000256" key="6">
    <source>
        <dbReference type="SAM" id="Phobius"/>
    </source>
</evidence>
<evidence type="ECO:0000256" key="2">
    <source>
        <dbReference type="ARBA" id="ARBA00022475"/>
    </source>
</evidence>
<protein>
    <recommendedName>
        <fullName evidence="9">YihY/virulence factor BrkB family protein</fullName>
    </recommendedName>
</protein>
<keyword evidence="4 6" id="KW-1133">Transmembrane helix</keyword>
<organism evidence="7 8">
    <name type="scientific">Halobacteriovorax marinus</name>
    <dbReference type="NCBI Taxonomy" id="97084"/>
    <lineage>
        <taxon>Bacteria</taxon>
        <taxon>Pseudomonadati</taxon>
        <taxon>Bdellovibrionota</taxon>
        <taxon>Bacteriovoracia</taxon>
        <taxon>Bacteriovoracales</taxon>
        <taxon>Halobacteriovoraceae</taxon>
        <taxon>Halobacteriovorax</taxon>
    </lineage>
</organism>
<evidence type="ECO:0000256" key="1">
    <source>
        <dbReference type="ARBA" id="ARBA00004651"/>
    </source>
</evidence>
<feature type="transmembrane region" description="Helical" evidence="6">
    <location>
        <begin position="94"/>
        <end position="114"/>
    </location>
</feature>
<dbReference type="PANTHER" id="PTHR30213:SF0">
    <property type="entry name" value="UPF0761 MEMBRANE PROTEIN YIHY"/>
    <property type="match status" value="1"/>
</dbReference>
<feature type="transmembrane region" description="Helical" evidence="6">
    <location>
        <begin position="193"/>
        <end position="217"/>
    </location>
</feature>
<comment type="caution">
    <text evidence="7">The sequence shown here is derived from an EMBL/GenBank/DDBJ whole genome shotgun (WGS) entry which is preliminary data.</text>
</comment>
<sequence length="303" mass="35091">MLKKILNLTQSSLKLFQEKRGTTLASSSTFYILLTIVPFCLLLIRVVGILIGDINSTQTQIFELLSRFFPDVAPEILSQIQTTVKGPLFAAGQFTILNFFILLVTSLSFFNSIWNGLFLITEDKSYLKFNKHLKGIFVIGVTIVLLSFFFFLPSVYFYIGKVLTNNVVINFISESFPTLSGSSKYFSQVNFGFLYFIKSNFFHAVIFSVFFAFLYRWFFSWKISLKQSFVGSIIFSILIILGKNLFWIYFMYVRESLMRNYGDYYTLIVGIVWLYMTMSFFYFGACVCTVLLKNEILTKSVRE</sequence>
<evidence type="ECO:0000256" key="3">
    <source>
        <dbReference type="ARBA" id="ARBA00022692"/>
    </source>
</evidence>
<evidence type="ECO:0008006" key="9">
    <source>
        <dbReference type="Google" id="ProtNLM"/>
    </source>
</evidence>
<dbReference type="Pfam" id="PF03631">
    <property type="entry name" value="Virul_fac_BrkB"/>
    <property type="match status" value="1"/>
</dbReference>
<feature type="transmembrane region" description="Helical" evidence="6">
    <location>
        <begin position="264"/>
        <end position="292"/>
    </location>
</feature>